<dbReference type="Pfam" id="PF01168">
    <property type="entry name" value="Ala_racemase_N"/>
    <property type="match status" value="1"/>
</dbReference>
<evidence type="ECO:0000313" key="5">
    <source>
        <dbReference type="EMBL" id="MBC5620397.1"/>
    </source>
</evidence>
<sequence length="228" mass="25932">MNSIAENLKRIADSLPEGVKLVAVSKTKPVEAIEEAYNAGQRVFGENRAQELAEKYEVLPKDIEWHLIGHLQTNKVKYVAGFVAMIHGVESLKLLETIDKEAKKHNRVIPCLLQFHVAKEETKFGLNMEEARELLESESYANMKNVRIEGVMGMATFTDDLVQVQEEFRHLKRIFNELKQQYFADKSEFKELSMGMSGDYKIAVEEGSTMVRVGSSIFGARQYKAIEN</sequence>
<comment type="similarity">
    <text evidence="2 3">Belongs to the pyridoxal phosphate-binding protein YggS/PROSC family.</text>
</comment>
<dbReference type="CDD" id="cd00635">
    <property type="entry name" value="PLPDE_III_YBL036c_like"/>
    <property type="match status" value="1"/>
</dbReference>
<dbReference type="EMBL" id="JACOOH010000002">
    <property type="protein sequence ID" value="MBC5620397.1"/>
    <property type="molecule type" value="Genomic_DNA"/>
</dbReference>
<dbReference type="Proteomes" id="UP000646484">
    <property type="component" value="Unassembled WGS sequence"/>
</dbReference>
<feature type="modified residue" description="N6-(pyridoxal phosphate)lysine" evidence="2">
    <location>
        <position position="26"/>
    </location>
</feature>
<dbReference type="PANTHER" id="PTHR10146">
    <property type="entry name" value="PROLINE SYNTHETASE CO-TRANSCRIBED BACTERIAL HOMOLOG PROTEIN"/>
    <property type="match status" value="1"/>
</dbReference>
<dbReference type="HAMAP" id="MF_02087">
    <property type="entry name" value="PLP_homeostasis"/>
    <property type="match status" value="1"/>
</dbReference>
<dbReference type="InterPro" id="IPR001608">
    <property type="entry name" value="Ala_racemase_N"/>
</dbReference>
<evidence type="ECO:0000256" key="3">
    <source>
        <dbReference type="RuleBase" id="RU004514"/>
    </source>
</evidence>
<evidence type="ECO:0000313" key="6">
    <source>
        <dbReference type="Proteomes" id="UP000646484"/>
    </source>
</evidence>
<feature type="domain" description="Alanine racemase N-terminal" evidence="4">
    <location>
        <begin position="2"/>
        <end position="221"/>
    </location>
</feature>
<accession>A0ABR7CXZ5</accession>
<evidence type="ECO:0000259" key="4">
    <source>
        <dbReference type="Pfam" id="PF01168"/>
    </source>
</evidence>
<comment type="function">
    <text evidence="2">Pyridoxal 5'-phosphate (PLP)-binding protein, which is involved in PLP homeostasis.</text>
</comment>
<dbReference type="PANTHER" id="PTHR10146:SF14">
    <property type="entry name" value="PYRIDOXAL PHOSPHATE HOMEOSTASIS PROTEIN"/>
    <property type="match status" value="1"/>
</dbReference>
<evidence type="ECO:0000256" key="1">
    <source>
        <dbReference type="ARBA" id="ARBA00022898"/>
    </source>
</evidence>
<dbReference type="RefSeq" id="WP_099292159.1">
    <property type="nucleotide sequence ID" value="NZ_JACOOH010000002.1"/>
</dbReference>
<organism evidence="5 6">
    <name type="scientific">Butyricimonas hominis</name>
    <dbReference type="NCBI Taxonomy" id="2763032"/>
    <lineage>
        <taxon>Bacteria</taxon>
        <taxon>Pseudomonadati</taxon>
        <taxon>Bacteroidota</taxon>
        <taxon>Bacteroidia</taxon>
        <taxon>Bacteroidales</taxon>
        <taxon>Odoribacteraceae</taxon>
        <taxon>Butyricimonas</taxon>
    </lineage>
</organism>
<reference evidence="5 6" key="1">
    <citation type="submission" date="2020-08" db="EMBL/GenBank/DDBJ databases">
        <title>Genome public.</title>
        <authorList>
            <person name="Liu C."/>
            <person name="Sun Q."/>
        </authorList>
    </citation>
    <scope>NUCLEOTIDE SEQUENCE [LARGE SCALE GENOMIC DNA]</scope>
    <source>
        <strain evidence="5 6">NSJ-56</strain>
    </source>
</reference>
<protein>
    <recommendedName>
        <fullName evidence="2">Pyridoxal phosphate homeostasis protein</fullName>
        <shortName evidence="2">PLP homeostasis protein</shortName>
    </recommendedName>
</protein>
<comment type="caution">
    <text evidence="5">The sequence shown here is derived from an EMBL/GenBank/DDBJ whole genome shotgun (WGS) entry which is preliminary data.</text>
</comment>
<dbReference type="InterPro" id="IPR029066">
    <property type="entry name" value="PLP-binding_barrel"/>
</dbReference>
<dbReference type="SUPFAM" id="SSF51419">
    <property type="entry name" value="PLP-binding barrel"/>
    <property type="match status" value="1"/>
</dbReference>
<keyword evidence="6" id="KW-1185">Reference proteome</keyword>
<dbReference type="PIRSF" id="PIRSF004848">
    <property type="entry name" value="YBL036c_PLPDEIII"/>
    <property type="match status" value="1"/>
</dbReference>
<name>A0ABR7CXZ5_9BACT</name>
<dbReference type="Gene3D" id="3.20.20.10">
    <property type="entry name" value="Alanine racemase"/>
    <property type="match status" value="1"/>
</dbReference>
<gene>
    <name evidence="5" type="ORF">H8S64_04740</name>
</gene>
<dbReference type="NCBIfam" id="TIGR00044">
    <property type="entry name" value="YggS family pyridoxal phosphate-dependent enzyme"/>
    <property type="match status" value="1"/>
</dbReference>
<dbReference type="InterPro" id="IPR011078">
    <property type="entry name" value="PyrdxlP_homeostasis"/>
</dbReference>
<proteinExistence type="inferred from homology"/>
<evidence type="ECO:0000256" key="2">
    <source>
        <dbReference type="HAMAP-Rule" id="MF_02087"/>
    </source>
</evidence>
<keyword evidence="1 2" id="KW-0663">Pyridoxal phosphate</keyword>